<proteinExistence type="predicted"/>
<reference evidence="2" key="1">
    <citation type="submission" date="2022-11" db="UniProtKB">
        <authorList>
            <consortium name="WormBaseParasite"/>
        </authorList>
    </citation>
    <scope>IDENTIFICATION</scope>
</reference>
<dbReference type="AlphaFoldDB" id="A0A915HZX1"/>
<sequence>MHIEAKVETALAAATRGCDLERRTEGVRRQGLESPKLRKLPVALPVAGSISPPLANGISSGKIINVKTMPKQKSINFNITDKLNSRTVLYILLASSAKNSACVNKSCVVFKGPSPLTFCTHQELFNGDAGSQLEAYV</sequence>
<evidence type="ECO:0000313" key="2">
    <source>
        <dbReference type="WBParaSite" id="nRc.2.0.1.t07123-RA"/>
    </source>
</evidence>
<evidence type="ECO:0000313" key="1">
    <source>
        <dbReference type="Proteomes" id="UP000887565"/>
    </source>
</evidence>
<dbReference type="WBParaSite" id="nRc.2.0.1.t07123-RA">
    <property type="protein sequence ID" value="nRc.2.0.1.t07123-RA"/>
    <property type="gene ID" value="nRc.2.0.1.g07123"/>
</dbReference>
<name>A0A915HZX1_ROMCU</name>
<accession>A0A915HZX1</accession>
<organism evidence="1 2">
    <name type="scientific">Romanomermis culicivorax</name>
    <name type="common">Nematode worm</name>
    <dbReference type="NCBI Taxonomy" id="13658"/>
    <lineage>
        <taxon>Eukaryota</taxon>
        <taxon>Metazoa</taxon>
        <taxon>Ecdysozoa</taxon>
        <taxon>Nematoda</taxon>
        <taxon>Enoplea</taxon>
        <taxon>Dorylaimia</taxon>
        <taxon>Mermithida</taxon>
        <taxon>Mermithoidea</taxon>
        <taxon>Mermithidae</taxon>
        <taxon>Romanomermis</taxon>
    </lineage>
</organism>
<protein>
    <submittedName>
        <fullName evidence="2">Uncharacterized protein</fullName>
    </submittedName>
</protein>
<dbReference type="Proteomes" id="UP000887565">
    <property type="component" value="Unplaced"/>
</dbReference>
<keyword evidence="1" id="KW-1185">Reference proteome</keyword>